<dbReference type="AlphaFoldDB" id="A0A812J8K0"/>
<dbReference type="Proteomes" id="UP000604046">
    <property type="component" value="Unassembled WGS sequence"/>
</dbReference>
<evidence type="ECO:0000313" key="3">
    <source>
        <dbReference type="Proteomes" id="UP000604046"/>
    </source>
</evidence>
<dbReference type="EMBL" id="CAJNDS010000348">
    <property type="protein sequence ID" value="CAE7196341.1"/>
    <property type="molecule type" value="Genomic_DNA"/>
</dbReference>
<protein>
    <submittedName>
        <fullName evidence="2">Uncharacterized protein</fullName>
    </submittedName>
</protein>
<keyword evidence="3" id="KW-1185">Reference proteome</keyword>
<organism evidence="2 3">
    <name type="scientific">Symbiodinium natans</name>
    <dbReference type="NCBI Taxonomy" id="878477"/>
    <lineage>
        <taxon>Eukaryota</taxon>
        <taxon>Sar</taxon>
        <taxon>Alveolata</taxon>
        <taxon>Dinophyceae</taxon>
        <taxon>Suessiales</taxon>
        <taxon>Symbiodiniaceae</taxon>
        <taxon>Symbiodinium</taxon>
    </lineage>
</organism>
<sequence>MFSYIFGTSAEGRNPPTIQEGHKAVEVVIDGEHLKVDVDVLAEVSGLFLQVQSTDAKECPLLDFPGGLERFRDIAGFLVDGEALSVTEETVLDLMEATWLLECPRLLEDVMESPFAKSLSSRRRAEILEHILPYTAASSPADSEHAADMLAATPSENDVLGSWTEHGMVSAISQGTPSLACGQFLRLFQFETLMWQTTERAAIKLASQLDSGDFILGPRLATGSLRVCAELLRLQRLREEEAGFVTAAMQPVSALWKCPGLKRRNLMDKPLRAKVSWDSHLFALRCMRRRLAATAPPSLASRSNVEMAGELKEDEQAHKDLPMELCETAQDSTLICFVELVGFVDVERLFPNWSALLIRTLLLIDQPAETGMGHSGVARKMFKATFASSILVQRLAWCAPAPVPPAWLADVVAHPDASKALLRVLAGYRHMEAEEFCDLVEHVLLTQFLSWEHCHDTILKSELVNELVGACLDAGRKAAALPGNIIPSLGERRCPAHWAGQHVLWRLEHLGRRLFDVSFVFQEGFLPHSWPDCFDGDGSNPGPLLRVMAAEDDVCCPQPQVVEVQGTCLWDEGLLTIPLLRPTMMEGRAVTERPILHYGRQVIMRHLWYKHSGTYCDVSKLKSLWDLACWSLCEDAGLIRQALEYLKGTYRELCGPQGAWTADSEEAIFQMYLAIDLSVLPIQALQSPWVPVQVQTVRLFVQQQPADQFHEELQQEVDRATEHLKSIDLQCAKLSEKLNMVEQRTVMNKSQISEASVALEEHQRRKREASR</sequence>
<dbReference type="OrthoDB" id="418095at2759"/>
<keyword evidence="1" id="KW-0175">Coiled coil</keyword>
<gene>
    <name evidence="2" type="ORF">SNAT2548_LOCUS5468</name>
</gene>
<feature type="coiled-coil region" evidence="1">
    <location>
        <begin position="710"/>
        <end position="744"/>
    </location>
</feature>
<evidence type="ECO:0000313" key="2">
    <source>
        <dbReference type="EMBL" id="CAE7196341.1"/>
    </source>
</evidence>
<evidence type="ECO:0000256" key="1">
    <source>
        <dbReference type="SAM" id="Coils"/>
    </source>
</evidence>
<proteinExistence type="predicted"/>
<accession>A0A812J8K0</accession>
<reference evidence="2" key="1">
    <citation type="submission" date="2021-02" db="EMBL/GenBank/DDBJ databases">
        <authorList>
            <person name="Dougan E. K."/>
            <person name="Rhodes N."/>
            <person name="Thang M."/>
            <person name="Chan C."/>
        </authorList>
    </citation>
    <scope>NUCLEOTIDE SEQUENCE</scope>
</reference>
<name>A0A812J8K0_9DINO</name>
<comment type="caution">
    <text evidence="2">The sequence shown here is derived from an EMBL/GenBank/DDBJ whole genome shotgun (WGS) entry which is preliminary data.</text>
</comment>